<evidence type="ECO:0000256" key="1">
    <source>
        <dbReference type="SAM" id="MobiDB-lite"/>
    </source>
</evidence>
<reference evidence="2 3" key="1">
    <citation type="journal article" date="2016" name="Nat. Commun.">
        <title>Extremotolerant tardigrade genome and improved radiotolerance of human cultured cells by tardigrade-unique protein.</title>
        <authorList>
            <person name="Hashimoto T."/>
            <person name="Horikawa D.D."/>
            <person name="Saito Y."/>
            <person name="Kuwahara H."/>
            <person name="Kozuka-Hata H."/>
            <person name="Shin-I T."/>
            <person name="Minakuchi Y."/>
            <person name="Ohishi K."/>
            <person name="Motoyama A."/>
            <person name="Aizu T."/>
            <person name="Enomoto A."/>
            <person name="Kondo K."/>
            <person name="Tanaka S."/>
            <person name="Hara Y."/>
            <person name="Koshikawa S."/>
            <person name="Sagara H."/>
            <person name="Miura T."/>
            <person name="Yokobori S."/>
            <person name="Miyagawa K."/>
            <person name="Suzuki Y."/>
            <person name="Kubo T."/>
            <person name="Oyama M."/>
            <person name="Kohara Y."/>
            <person name="Fujiyama A."/>
            <person name="Arakawa K."/>
            <person name="Katayama T."/>
            <person name="Toyoda A."/>
            <person name="Kunieda T."/>
        </authorList>
    </citation>
    <scope>NUCLEOTIDE SEQUENCE [LARGE SCALE GENOMIC DNA]</scope>
    <source>
        <strain evidence="2 3">YOKOZUNA-1</strain>
    </source>
</reference>
<dbReference type="EMBL" id="BDGG01000005">
    <property type="protein sequence ID" value="GAU99384.1"/>
    <property type="molecule type" value="Genomic_DNA"/>
</dbReference>
<dbReference type="Proteomes" id="UP000186922">
    <property type="component" value="Unassembled WGS sequence"/>
</dbReference>
<gene>
    <name evidence="2" type="primary">RvY_10400-1</name>
    <name evidence="2" type="synonym">RvY_10400.1</name>
    <name evidence="2" type="ORF">RvY_10400</name>
</gene>
<protein>
    <submittedName>
        <fullName evidence="2">Uncharacterized protein</fullName>
    </submittedName>
</protein>
<evidence type="ECO:0000313" key="3">
    <source>
        <dbReference type="Proteomes" id="UP000186922"/>
    </source>
</evidence>
<dbReference type="AlphaFoldDB" id="A0A1D1VCM2"/>
<sequence>MLELAKTVEKEKMNQSGDSLCEKASESLKKTVLQLVQLRNLKEMGNPQWNLHRSFIEFGLFDFVQTSDSNQE</sequence>
<comment type="caution">
    <text evidence="2">The sequence shown here is derived from an EMBL/GenBank/DDBJ whole genome shotgun (WGS) entry which is preliminary data.</text>
</comment>
<accession>A0A1D1VCM2</accession>
<feature type="region of interest" description="Disordered" evidence="1">
    <location>
        <begin position="1"/>
        <end position="21"/>
    </location>
</feature>
<evidence type="ECO:0000313" key="2">
    <source>
        <dbReference type="EMBL" id="GAU99384.1"/>
    </source>
</evidence>
<feature type="compositionally biased region" description="Basic and acidic residues" evidence="1">
    <location>
        <begin position="1"/>
        <end position="13"/>
    </location>
</feature>
<organism evidence="2 3">
    <name type="scientific">Ramazzottius varieornatus</name>
    <name type="common">Water bear</name>
    <name type="synonym">Tardigrade</name>
    <dbReference type="NCBI Taxonomy" id="947166"/>
    <lineage>
        <taxon>Eukaryota</taxon>
        <taxon>Metazoa</taxon>
        <taxon>Ecdysozoa</taxon>
        <taxon>Tardigrada</taxon>
        <taxon>Eutardigrada</taxon>
        <taxon>Parachela</taxon>
        <taxon>Hypsibioidea</taxon>
        <taxon>Ramazzottiidae</taxon>
        <taxon>Ramazzottius</taxon>
    </lineage>
</organism>
<proteinExistence type="predicted"/>
<keyword evidence="3" id="KW-1185">Reference proteome</keyword>
<name>A0A1D1VCM2_RAMVA</name>